<dbReference type="Proteomes" id="UP000718451">
    <property type="component" value="Unassembled WGS sequence"/>
</dbReference>
<dbReference type="InterPro" id="IPR026444">
    <property type="entry name" value="Secre_tail"/>
</dbReference>
<gene>
    <name evidence="3" type="ORF">HCU67_06510</name>
</gene>
<dbReference type="Pfam" id="PF18962">
    <property type="entry name" value="Por_Secre_tail"/>
    <property type="match status" value="1"/>
</dbReference>
<feature type="domain" description="Secretion system C-terminal sorting" evidence="2">
    <location>
        <begin position="37"/>
        <end position="106"/>
    </location>
</feature>
<sequence>MKQIYILLLMALPIYLSGQEMPEPQSENQKKFKSFKLYPNPVYGDEVYLTTNTNETKEVKIFDVFGEVVLTTNLTNSRLNVAPLLPGIYVLQVKEEEETASRKLVVK</sequence>
<organism evidence="3 4">
    <name type="scientific">Croceivirga thetidis</name>
    <dbReference type="NCBI Taxonomy" id="2721623"/>
    <lineage>
        <taxon>Bacteria</taxon>
        <taxon>Pseudomonadati</taxon>
        <taxon>Bacteroidota</taxon>
        <taxon>Flavobacteriia</taxon>
        <taxon>Flavobacteriales</taxon>
        <taxon>Flavobacteriaceae</taxon>
        <taxon>Croceivirga</taxon>
    </lineage>
</organism>
<evidence type="ECO:0000313" key="4">
    <source>
        <dbReference type="Proteomes" id="UP000718451"/>
    </source>
</evidence>
<comment type="caution">
    <text evidence="3">The sequence shown here is derived from an EMBL/GenBank/DDBJ whole genome shotgun (WGS) entry which is preliminary data.</text>
</comment>
<protein>
    <submittedName>
        <fullName evidence="3">T9SS type A sorting domain-containing protein</fullName>
    </submittedName>
</protein>
<dbReference type="EMBL" id="JAAWWL010000001">
    <property type="protein sequence ID" value="NKI31592.1"/>
    <property type="molecule type" value="Genomic_DNA"/>
</dbReference>
<dbReference type="NCBIfam" id="TIGR04183">
    <property type="entry name" value="Por_Secre_tail"/>
    <property type="match status" value="1"/>
</dbReference>
<evidence type="ECO:0000256" key="1">
    <source>
        <dbReference type="ARBA" id="ARBA00022729"/>
    </source>
</evidence>
<keyword evidence="1" id="KW-0732">Signal</keyword>
<name>A0ABX1GNT4_9FLAO</name>
<keyword evidence="4" id="KW-1185">Reference proteome</keyword>
<proteinExistence type="predicted"/>
<evidence type="ECO:0000313" key="3">
    <source>
        <dbReference type="EMBL" id="NKI31592.1"/>
    </source>
</evidence>
<reference evidence="3 4" key="1">
    <citation type="submission" date="2020-04" db="EMBL/GenBank/DDBJ databases">
        <authorList>
            <person name="Yoon J."/>
        </authorList>
    </citation>
    <scope>NUCLEOTIDE SEQUENCE [LARGE SCALE GENOMIC DNA]</scope>
    <source>
        <strain evidence="3 4">DJ-13</strain>
    </source>
</reference>
<evidence type="ECO:0000259" key="2">
    <source>
        <dbReference type="Pfam" id="PF18962"/>
    </source>
</evidence>
<accession>A0ABX1GNT4</accession>
<dbReference type="RefSeq" id="WP_168551758.1">
    <property type="nucleotide sequence ID" value="NZ_JAAWWL010000001.1"/>
</dbReference>